<dbReference type="AlphaFoldDB" id="A0A5B0Q007"/>
<evidence type="ECO:0000313" key="22">
    <source>
        <dbReference type="Proteomes" id="UP000324748"/>
    </source>
</evidence>
<evidence type="ECO:0000313" key="23">
    <source>
        <dbReference type="Proteomes" id="UP000325313"/>
    </source>
</evidence>
<evidence type="ECO:0000256" key="4">
    <source>
        <dbReference type="ARBA" id="ARBA00012814"/>
    </source>
</evidence>
<dbReference type="InterPro" id="IPR002319">
    <property type="entry name" value="Phenylalanyl-tRNA_Synthase"/>
</dbReference>
<dbReference type="InterPro" id="IPR045864">
    <property type="entry name" value="aa-tRNA-synth_II/BPL/LPL"/>
</dbReference>
<dbReference type="PANTHER" id="PTHR21231">
    <property type="entry name" value="XPA-BINDING PROTEIN 1-RELATED"/>
    <property type="match status" value="1"/>
</dbReference>
<dbReference type="SUPFAM" id="SSF52540">
    <property type="entry name" value="P-loop containing nucleoside triphosphate hydrolases"/>
    <property type="match status" value="1"/>
</dbReference>
<dbReference type="Gene3D" id="3.30.930.10">
    <property type="entry name" value="Bira Bifunctional Protein, Domain 2"/>
    <property type="match status" value="1"/>
</dbReference>
<keyword evidence="12" id="KW-0342">GTP-binding</keyword>
<dbReference type="Proteomes" id="UP000325313">
    <property type="component" value="Unassembled WGS sequence"/>
</dbReference>
<keyword evidence="7" id="KW-0378">Hydrolase</keyword>
<keyword evidence="5" id="KW-0436">Ligase</keyword>
<keyword evidence="13" id="KW-0030">Aminoacyl-tRNA synthetase</keyword>
<sequence length="756" mass="85959">MFRNRLTRNLSSTTTTTTKNKDQIWIGSRCFPSDRMTNLPSSLLPRLSQGLYEQAGHPIRILKDSIASQLAGFELLRYPDPVVSPFQNFDQLGFPLDHPGRNKGDSYYLNSQFMLRTHTSAHEIESFANAKEHWLLAADVYRRDEIDSSHFPVFHQMEGASVLPRTKIEEFALKTAELRYQQSHQNIRIEDQTAIDSGNPIQAVHRTEEARIVTENLKATINSVIYGLFKHKLFSSGQPNQKNEPVQIRWIPAYFPFTSPSFEVEVLFQNKWLEILGCGVVQQRTLIEAKVPEKIGWAFGLGLERIAMVLFSIPDIRLFWSTDARFKEQFLHQAILSPSSSSPQQQQQENPVEVVTFQPFSKNPGCYKDLSFWIPAPTTTTSTTESSFEANDLFEIIRDVGGSWVEEVKLYFRAISRPILVINLDPAADQLSYEAAIDIRDLIRLEEVMEFHRLGPNGGILFCLEFLEKNFDWFAEKLAELSSPSSSSESSKRPASPAAPAQEIDYIVLDLPGQVEISTDHESLKNVLHKLEKLDWRLAVVQLTDSTHIVDPIKYISIVLLNLKTMLHLGLPQVNVLTKIDLLKHFNEDFKLKLDFYTDVQDLSYLLPLLENQISPKFANLNKAIIELIEDFNLVGFESLCVEDKTSMTKLILTIDKALGYYPSHRPSLADPRGVPKTTTSSDGAQVVGEPDAMAIEAQLGPSSGLLTEIQERWIDYPELYDHFQRQLWADESQLVQQRASQLSQIHAIQKNKQDP</sequence>
<evidence type="ECO:0000259" key="19">
    <source>
        <dbReference type="PROSITE" id="PS50862"/>
    </source>
</evidence>
<evidence type="ECO:0000256" key="3">
    <source>
        <dbReference type="ARBA" id="ARBA00008226"/>
    </source>
</evidence>
<evidence type="ECO:0000256" key="1">
    <source>
        <dbReference type="ARBA" id="ARBA00004305"/>
    </source>
</evidence>
<proteinExistence type="inferred from homology"/>
<evidence type="ECO:0000256" key="9">
    <source>
        <dbReference type="ARBA" id="ARBA00022917"/>
    </source>
</evidence>
<keyword evidence="22" id="KW-1185">Reference proteome</keyword>
<keyword evidence="11" id="KW-0496">Mitochondrion</keyword>
<dbReference type="SUPFAM" id="SSF54991">
    <property type="entry name" value="Anticodon-binding domain of PheRS"/>
    <property type="match status" value="1"/>
</dbReference>
<gene>
    <name evidence="20" type="ORF">PGT21_034046</name>
    <name evidence="21" type="ORF">PGTUg99_033116</name>
</gene>
<dbReference type="GO" id="GO:0005759">
    <property type="term" value="C:mitochondrial matrix"/>
    <property type="evidence" value="ECO:0007669"/>
    <property type="project" value="UniProtKB-SubCell"/>
</dbReference>
<dbReference type="EC" id="6.1.1.20" evidence="4"/>
<comment type="subcellular location">
    <subcellularLocation>
        <location evidence="1">Mitochondrion matrix</location>
    </subcellularLocation>
</comment>
<dbReference type="FunFam" id="3.30.930.10:FF:000053">
    <property type="entry name" value="Phenylalanyl-tRNA synthetase mitochondrial"/>
    <property type="match status" value="1"/>
</dbReference>
<keyword evidence="6" id="KW-0547">Nucleotide-binding</keyword>
<evidence type="ECO:0000256" key="18">
    <source>
        <dbReference type="ARBA" id="ARBA00080015"/>
    </source>
</evidence>
<evidence type="ECO:0000256" key="17">
    <source>
        <dbReference type="ARBA" id="ARBA00073229"/>
    </source>
</evidence>
<dbReference type="PROSITE" id="PS50862">
    <property type="entry name" value="AA_TRNA_LIGASE_II"/>
    <property type="match status" value="1"/>
</dbReference>
<dbReference type="GO" id="GO:0004826">
    <property type="term" value="F:phenylalanine-tRNA ligase activity"/>
    <property type="evidence" value="ECO:0007669"/>
    <property type="project" value="UniProtKB-EC"/>
</dbReference>
<dbReference type="InterPro" id="IPR006195">
    <property type="entry name" value="aa-tRNA-synth_II"/>
</dbReference>
<accession>A0A5B0Q007</accession>
<dbReference type="GO" id="GO:0005525">
    <property type="term" value="F:GTP binding"/>
    <property type="evidence" value="ECO:0007669"/>
    <property type="project" value="UniProtKB-KW"/>
</dbReference>
<dbReference type="GO" id="GO:0006432">
    <property type="term" value="P:phenylalanyl-tRNA aminoacylation"/>
    <property type="evidence" value="ECO:0007669"/>
    <property type="project" value="InterPro"/>
</dbReference>
<reference evidence="22 23" key="1">
    <citation type="submission" date="2019-05" db="EMBL/GenBank/DDBJ databases">
        <title>Emergence of the Ug99 lineage of the wheat stem rust pathogen through somatic hybridization.</title>
        <authorList>
            <person name="Li F."/>
            <person name="Upadhyaya N.M."/>
            <person name="Sperschneider J."/>
            <person name="Matny O."/>
            <person name="Nguyen-Phuc H."/>
            <person name="Mago R."/>
            <person name="Raley C."/>
            <person name="Miller M.E."/>
            <person name="Silverstein K.A.T."/>
            <person name="Henningsen E."/>
            <person name="Hirsch C.D."/>
            <person name="Visser B."/>
            <person name="Pretorius Z.A."/>
            <person name="Steffenson B.J."/>
            <person name="Schwessinger B."/>
            <person name="Dodds P.N."/>
            <person name="Figueroa M."/>
        </authorList>
    </citation>
    <scope>NUCLEOTIDE SEQUENCE [LARGE SCALE GENOMIC DNA]</scope>
    <source>
        <strain evidence="20">21-0</strain>
        <strain evidence="21 23">Ug99</strain>
    </source>
</reference>
<dbReference type="InterPro" id="IPR027417">
    <property type="entry name" value="P-loop_NTPase"/>
</dbReference>
<dbReference type="Gene3D" id="3.40.50.300">
    <property type="entry name" value="P-loop containing nucleotide triphosphate hydrolases"/>
    <property type="match status" value="1"/>
</dbReference>
<evidence type="ECO:0000313" key="21">
    <source>
        <dbReference type="EMBL" id="KAA1109427.1"/>
    </source>
</evidence>
<evidence type="ECO:0000256" key="11">
    <source>
        <dbReference type="ARBA" id="ARBA00023128"/>
    </source>
</evidence>
<evidence type="ECO:0000256" key="8">
    <source>
        <dbReference type="ARBA" id="ARBA00022840"/>
    </source>
</evidence>
<dbReference type="InterPro" id="IPR004530">
    <property type="entry name" value="Phe-tRNA-synth_IIc_mito"/>
</dbReference>
<protein>
    <recommendedName>
        <fullName evidence="17">Phenylalanine--tRNA ligase, mitochondrial</fullName>
        <ecNumber evidence="4">6.1.1.20</ecNumber>
    </recommendedName>
    <alternativeName>
        <fullName evidence="18">ATP-binding domain 1 family member B homolog</fullName>
    </alternativeName>
    <alternativeName>
        <fullName evidence="14">Phenylalanyl-tRNA synthetase</fullName>
    </alternativeName>
</protein>
<name>A0A5B0Q007_PUCGR</name>
<dbReference type="OrthoDB" id="4457at2759"/>
<evidence type="ECO:0000256" key="6">
    <source>
        <dbReference type="ARBA" id="ARBA00022741"/>
    </source>
</evidence>
<comment type="similarity">
    <text evidence="3">Belongs to the class-II aminoacyl-tRNA synthetase family.</text>
</comment>
<evidence type="ECO:0000256" key="16">
    <source>
        <dbReference type="ARBA" id="ARBA00057761"/>
    </source>
</evidence>
<dbReference type="Proteomes" id="UP000324748">
    <property type="component" value="Unassembled WGS sequence"/>
</dbReference>
<evidence type="ECO:0000313" key="20">
    <source>
        <dbReference type="EMBL" id="KAA1106374.1"/>
    </source>
</evidence>
<evidence type="ECO:0000256" key="10">
    <source>
        <dbReference type="ARBA" id="ARBA00022946"/>
    </source>
</evidence>
<evidence type="ECO:0000256" key="7">
    <source>
        <dbReference type="ARBA" id="ARBA00022801"/>
    </source>
</evidence>
<evidence type="ECO:0000256" key="2">
    <source>
        <dbReference type="ARBA" id="ARBA00005290"/>
    </source>
</evidence>
<keyword evidence="8" id="KW-0067">ATP-binding</keyword>
<dbReference type="GO" id="GO:0000049">
    <property type="term" value="F:tRNA binding"/>
    <property type="evidence" value="ECO:0007669"/>
    <property type="project" value="InterPro"/>
</dbReference>
<evidence type="ECO:0000256" key="5">
    <source>
        <dbReference type="ARBA" id="ARBA00022598"/>
    </source>
</evidence>
<keyword evidence="9" id="KW-0648">Protein biosynthesis</keyword>
<comment type="catalytic activity">
    <reaction evidence="15">
        <text>tRNA(Phe) + L-phenylalanine + ATP = L-phenylalanyl-tRNA(Phe) + AMP + diphosphate + H(+)</text>
        <dbReference type="Rhea" id="RHEA:19413"/>
        <dbReference type="Rhea" id="RHEA-COMP:9668"/>
        <dbReference type="Rhea" id="RHEA-COMP:9699"/>
        <dbReference type="ChEBI" id="CHEBI:15378"/>
        <dbReference type="ChEBI" id="CHEBI:30616"/>
        <dbReference type="ChEBI" id="CHEBI:33019"/>
        <dbReference type="ChEBI" id="CHEBI:58095"/>
        <dbReference type="ChEBI" id="CHEBI:78442"/>
        <dbReference type="ChEBI" id="CHEBI:78531"/>
        <dbReference type="ChEBI" id="CHEBI:456215"/>
        <dbReference type="EC" id="6.1.1.20"/>
    </reaction>
</comment>
<evidence type="ECO:0000256" key="15">
    <source>
        <dbReference type="ARBA" id="ARBA00049255"/>
    </source>
</evidence>
<dbReference type="Pfam" id="PF03029">
    <property type="entry name" value="ATP_bind_1"/>
    <property type="match status" value="1"/>
</dbReference>
<dbReference type="InterPro" id="IPR036690">
    <property type="entry name" value="Fdx_antiC-bd_sf"/>
</dbReference>
<comment type="caution">
    <text evidence="20">The sequence shown here is derived from an EMBL/GenBank/DDBJ whole genome shotgun (WGS) entry which is preliminary data.</text>
</comment>
<dbReference type="FunFam" id="3.40.50.300:FF:000338">
    <property type="entry name" value="GPN-loop GTPase 2"/>
    <property type="match status" value="1"/>
</dbReference>
<keyword evidence="10" id="KW-0809">Transit peptide</keyword>
<feature type="domain" description="Aminoacyl-transfer RNA synthetases class-II family profile" evidence="19">
    <location>
        <begin position="60"/>
        <end position="338"/>
    </location>
</feature>
<evidence type="ECO:0000256" key="14">
    <source>
        <dbReference type="ARBA" id="ARBA00031194"/>
    </source>
</evidence>
<comment type="similarity">
    <text evidence="2">Belongs to the GPN-loop GTPase family.</text>
</comment>
<organism evidence="20 22">
    <name type="scientific">Puccinia graminis f. sp. tritici</name>
    <dbReference type="NCBI Taxonomy" id="56615"/>
    <lineage>
        <taxon>Eukaryota</taxon>
        <taxon>Fungi</taxon>
        <taxon>Dikarya</taxon>
        <taxon>Basidiomycota</taxon>
        <taxon>Pucciniomycotina</taxon>
        <taxon>Pucciniomycetes</taxon>
        <taxon>Pucciniales</taxon>
        <taxon>Pucciniaceae</taxon>
        <taxon>Puccinia</taxon>
    </lineage>
</organism>
<dbReference type="GO" id="GO:0003924">
    <property type="term" value="F:GTPase activity"/>
    <property type="evidence" value="ECO:0007669"/>
    <property type="project" value="TreeGrafter"/>
</dbReference>
<evidence type="ECO:0000256" key="13">
    <source>
        <dbReference type="ARBA" id="ARBA00023146"/>
    </source>
</evidence>
<evidence type="ECO:0000256" key="12">
    <source>
        <dbReference type="ARBA" id="ARBA00023134"/>
    </source>
</evidence>
<dbReference type="PANTHER" id="PTHR21231:SF3">
    <property type="entry name" value="GPN-LOOP GTPASE 2"/>
    <property type="match status" value="1"/>
</dbReference>
<dbReference type="InterPro" id="IPR004130">
    <property type="entry name" value="Gpn"/>
</dbReference>
<dbReference type="NCBIfam" id="TIGR00469">
    <property type="entry name" value="pheS_mito"/>
    <property type="match status" value="1"/>
</dbReference>
<dbReference type="EMBL" id="VDEP01000305">
    <property type="protein sequence ID" value="KAA1109427.1"/>
    <property type="molecule type" value="Genomic_DNA"/>
</dbReference>
<dbReference type="Pfam" id="PF01409">
    <property type="entry name" value="tRNA-synt_2d"/>
    <property type="match status" value="2"/>
</dbReference>
<dbReference type="EMBL" id="VSWC01000040">
    <property type="protein sequence ID" value="KAA1106374.1"/>
    <property type="molecule type" value="Genomic_DNA"/>
</dbReference>
<dbReference type="GO" id="GO:0005524">
    <property type="term" value="F:ATP binding"/>
    <property type="evidence" value="ECO:0007669"/>
    <property type="project" value="UniProtKB-KW"/>
</dbReference>
<comment type="function">
    <text evidence="16">Is responsible for the charging of tRNA(Phe) with phenylalanine in mitochondrial translation.</text>
</comment>
<dbReference type="SUPFAM" id="SSF55681">
    <property type="entry name" value="Class II aaRS and biotin synthetases"/>
    <property type="match status" value="1"/>
</dbReference>